<keyword evidence="3" id="KW-1185">Reference proteome</keyword>
<evidence type="ECO:0000313" key="2">
    <source>
        <dbReference type="EMBL" id="KAK9151136.1"/>
    </source>
</evidence>
<evidence type="ECO:0000313" key="3">
    <source>
        <dbReference type="Proteomes" id="UP001420932"/>
    </source>
</evidence>
<feature type="region of interest" description="Disordered" evidence="1">
    <location>
        <begin position="1"/>
        <end position="24"/>
    </location>
</feature>
<feature type="compositionally biased region" description="Basic and acidic residues" evidence="1">
    <location>
        <begin position="1"/>
        <end position="10"/>
    </location>
</feature>
<dbReference type="EMBL" id="JBBNAF010000004">
    <property type="protein sequence ID" value="KAK9151136.1"/>
    <property type="molecule type" value="Genomic_DNA"/>
</dbReference>
<dbReference type="AlphaFoldDB" id="A0AAP0PSA7"/>
<organism evidence="2 3">
    <name type="scientific">Stephania yunnanensis</name>
    <dbReference type="NCBI Taxonomy" id="152371"/>
    <lineage>
        <taxon>Eukaryota</taxon>
        <taxon>Viridiplantae</taxon>
        <taxon>Streptophyta</taxon>
        <taxon>Embryophyta</taxon>
        <taxon>Tracheophyta</taxon>
        <taxon>Spermatophyta</taxon>
        <taxon>Magnoliopsida</taxon>
        <taxon>Ranunculales</taxon>
        <taxon>Menispermaceae</taxon>
        <taxon>Menispermoideae</taxon>
        <taxon>Cissampelideae</taxon>
        <taxon>Stephania</taxon>
    </lineage>
</organism>
<name>A0AAP0PSA7_9MAGN</name>
<accession>A0AAP0PSA7</accession>
<proteinExistence type="predicted"/>
<reference evidence="2 3" key="1">
    <citation type="submission" date="2024-01" db="EMBL/GenBank/DDBJ databases">
        <title>Genome assemblies of Stephania.</title>
        <authorList>
            <person name="Yang L."/>
        </authorList>
    </citation>
    <scope>NUCLEOTIDE SEQUENCE [LARGE SCALE GENOMIC DNA]</scope>
    <source>
        <strain evidence="2">YNDBR</strain>
        <tissue evidence="2">Leaf</tissue>
    </source>
</reference>
<feature type="region of interest" description="Disordered" evidence="1">
    <location>
        <begin position="34"/>
        <end position="53"/>
    </location>
</feature>
<comment type="caution">
    <text evidence="2">The sequence shown here is derived from an EMBL/GenBank/DDBJ whole genome shotgun (WGS) entry which is preliminary data.</text>
</comment>
<dbReference type="Proteomes" id="UP001420932">
    <property type="component" value="Unassembled WGS sequence"/>
</dbReference>
<protein>
    <submittedName>
        <fullName evidence="2">Uncharacterized protein</fullName>
    </submittedName>
</protein>
<evidence type="ECO:0000256" key="1">
    <source>
        <dbReference type="SAM" id="MobiDB-lite"/>
    </source>
</evidence>
<sequence>MDVHNMREAFDGEMGSVEKGGVDTDEMKSVEKVGMGIDTDSDDPDDQKRNRDLINSVSKNVVADSIRNGIQFRF</sequence>
<gene>
    <name evidence="2" type="ORF">Syun_009445</name>
</gene>